<evidence type="ECO:0000313" key="9">
    <source>
        <dbReference type="Proteomes" id="UP001064896"/>
    </source>
</evidence>
<dbReference type="PRINTS" id="PR00455">
    <property type="entry name" value="HTHTETR"/>
</dbReference>
<evidence type="ECO:0000313" key="7">
    <source>
        <dbReference type="EMBL" id="BCD89201.1"/>
    </source>
</evidence>
<dbReference type="GO" id="GO:0003700">
    <property type="term" value="F:DNA-binding transcription factor activity"/>
    <property type="evidence" value="ECO:0007669"/>
    <property type="project" value="TreeGrafter"/>
</dbReference>
<dbReference type="PROSITE" id="PS50977">
    <property type="entry name" value="HTH_TETR_2"/>
    <property type="match status" value="1"/>
</dbReference>
<evidence type="ECO:0000256" key="3">
    <source>
        <dbReference type="ARBA" id="ARBA00023163"/>
    </source>
</evidence>
<dbReference type="AlphaFoldDB" id="A0AAU7YAP1"/>
<dbReference type="InterPro" id="IPR050109">
    <property type="entry name" value="HTH-type_TetR-like_transc_reg"/>
</dbReference>
<evidence type="ECO:0000259" key="6">
    <source>
        <dbReference type="PROSITE" id="PS50977"/>
    </source>
</evidence>
<keyword evidence="3" id="KW-0804">Transcription</keyword>
<sequence length="224" mass="24716">MPLVTEPTRTPRRKAQRQPRQSRGEQRVTAILKACERLLVEEGEAALGMHRIAAEAETSIGSLYHFFPNKQSMLLALSERHELAIQAIAEEIGRIDDATWQGASAERLVALLVKPLLDYVAQNPVLLSLIRLDRAAGKSPTDTPVQPLLQALCIRILALRLPATDERARKVYAATLLGLPLGLVTDLMVDYDKDMRAAVLHEEIPRALTAYIQAIEASQGRDAS</sequence>
<dbReference type="Gene3D" id="1.10.357.10">
    <property type="entry name" value="Tetracycline Repressor, domain 2"/>
    <property type="match status" value="1"/>
</dbReference>
<dbReference type="GO" id="GO:0000976">
    <property type="term" value="F:transcription cis-regulatory region binding"/>
    <property type="evidence" value="ECO:0007669"/>
    <property type="project" value="TreeGrafter"/>
</dbReference>
<feature type="DNA-binding region" description="H-T-H motif" evidence="4">
    <location>
        <begin position="48"/>
        <end position="67"/>
    </location>
</feature>
<feature type="region of interest" description="Disordered" evidence="5">
    <location>
        <begin position="1"/>
        <end position="26"/>
    </location>
</feature>
<dbReference type="Pfam" id="PF00440">
    <property type="entry name" value="TetR_N"/>
    <property type="match status" value="1"/>
</dbReference>
<keyword evidence="1" id="KW-0805">Transcription regulation</keyword>
<organism evidence="8">
    <name type="scientific">Pseudomonas solani</name>
    <dbReference type="NCBI Taxonomy" id="2731552"/>
    <lineage>
        <taxon>Bacteria</taxon>
        <taxon>Pseudomonadati</taxon>
        <taxon>Pseudomonadota</taxon>
        <taxon>Gammaproteobacteria</taxon>
        <taxon>Pseudomonadales</taxon>
        <taxon>Pseudomonadaceae</taxon>
        <taxon>Pseudomonas</taxon>
    </lineage>
</organism>
<dbReference type="EMBL" id="CP158373">
    <property type="protein sequence ID" value="XBY66752.1"/>
    <property type="molecule type" value="Genomic_DNA"/>
</dbReference>
<reference evidence="7" key="1">
    <citation type="submission" date="2020-05" db="EMBL/GenBank/DDBJ databases">
        <title>Complete genome sequence of Pseudomonas sp. Sm006.</title>
        <authorList>
            <person name="Takeuchi K."/>
            <person name="Someya N."/>
        </authorList>
    </citation>
    <scope>NUCLEOTIDE SEQUENCE</scope>
    <source>
        <strain evidence="7">Sm006</strain>
    </source>
</reference>
<evidence type="ECO:0000256" key="1">
    <source>
        <dbReference type="ARBA" id="ARBA00023015"/>
    </source>
</evidence>
<accession>A0AAU7YAP1</accession>
<gene>
    <name evidence="8" type="ORF">ABS648_13590</name>
    <name evidence="7" type="ORF">PSm6_56080</name>
</gene>
<dbReference type="RefSeq" id="WP_021220131.1">
    <property type="nucleotide sequence ID" value="NZ_AP023081.1"/>
</dbReference>
<protein>
    <submittedName>
        <fullName evidence="8">TetR/AcrR family transcriptional regulator</fullName>
    </submittedName>
</protein>
<dbReference type="PANTHER" id="PTHR30055">
    <property type="entry name" value="HTH-TYPE TRANSCRIPTIONAL REGULATOR RUTR"/>
    <property type="match status" value="1"/>
</dbReference>
<dbReference type="InterPro" id="IPR009057">
    <property type="entry name" value="Homeodomain-like_sf"/>
</dbReference>
<proteinExistence type="predicted"/>
<keyword evidence="9" id="KW-1185">Reference proteome</keyword>
<dbReference type="PANTHER" id="PTHR30055:SF234">
    <property type="entry name" value="HTH-TYPE TRANSCRIPTIONAL REGULATOR BETI"/>
    <property type="match status" value="1"/>
</dbReference>
<dbReference type="SUPFAM" id="SSF46689">
    <property type="entry name" value="Homeodomain-like"/>
    <property type="match status" value="1"/>
</dbReference>
<evidence type="ECO:0000256" key="5">
    <source>
        <dbReference type="SAM" id="MobiDB-lite"/>
    </source>
</evidence>
<evidence type="ECO:0000256" key="4">
    <source>
        <dbReference type="PROSITE-ProRule" id="PRU00335"/>
    </source>
</evidence>
<name>A0AAU7YAP1_9PSED</name>
<feature type="domain" description="HTH tetR-type" evidence="6">
    <location>
        <begin position="25"/>
        <end position="85"/>
    </location>
</feature>
<evidence type="ECO:0000313" key="8">
    <source>
        <dbReference type="EMBL" id="XBY66752.1"/>
    </source>
</evidence>
<dbReference type="EMBL" id="AP023081">
    <property type="protein sequence ID" value="BCD89201.1"/>
    <property type="molecule type" value="Genomic_DNA"/>
</dbReference>
<keyword evidence="2 4" id="KW-0238">DNA-binding</keyword>
<evidence type="ECO:0000256" key="2">
    <source>
        <dbReference type="ARBA" id="ARBA00023125"/>
    </source>
</evidence>
<reference evidence="8" key="2">
    <citation type="submission" date="2023-08" db="EMBL/GenBank/DDBJ databases">
        <title>Increased levels of nutrients transform a symbiont into a lethal pathobiont.</title>
        <authorList>
            <person name="Lachnit T."/>
            <person name="Ulrich L."/>
            <person name="Willmer F.M."/>
            <person name="Hasenbein T."/>
            <person name="Steiner L.X."/>
            <person name="Wolters M."/>
            <person name="Herbst E.M."/>
            <person name="Deines P."/>
        </authorList>
    </citation>
    <scope>NUCLEOTIDE SEQUENCE</scope>
    <source>
        <strain evidence="8">T3</strain>
    </source>
</reference>
<dbReference type="InterPro" id="IPR001647">
    <property type="entry name" value="HTH_TetR"/>
</dbReference>
<dbReference type="Proteomes" id="UP001064896">
    <property type="component" value="Chromosome"/>
</dbReference>